<dbReference type="InterPro" id="IPR010412">
    <property type="entry name" value="DUF1007"/>
</dbReference>
<proteinExistence type="predicted"/>
<keyword evidence="1" id="KW-0732">Signal</keyword>
<dbReference type="EMBL" id="FNGU01000006">
    <property type="protein sequence ID" value="SDM47418.1"/>
    <property type="molecule type" value="Genomic_DNA"/>
</dbReference>
<dbReference type="AlphaFoldDB" id="A0A1G9TIP2"/>
<protein>
    <submittedName>
        <fullName evidence="2">ABC-type uncharacterized transport system, substrate-binding protein</fullName>
    </submittedName>
</protein>
<evidence type="ECO:0000313" key="2">
    <source>
        <dbReference type="EMBL" id="SDM47418.1"/>
    </source>
</evidence>
<feature type="signal peptide" evidence="1">
    <location>
        <begin position="1"/>
        <end position="25"/>
    </location>
</feature>
<gene>
    <name evidence="2" type="ORF">SAMN05660860_02612</name>
</gene>
<evidence type="ECO:0000256" key="1">
    <source>
        <dbReference type="SAM" id="SignalP"/>
    </source>
</evidence>
<dbReference type="STRING" id="392333.SAMN05660860_02612"/>
<organism evidence="2 3">
    <name type="scientific">Geoalkalibacter ferrihydriticus</name>
    <dbReference type="NCBI Taxonomy" id="392333"/>
    <lineage>
        <taxon>Bacteria</taxon>
        <taxon>Pseudomonadati</taxon>
        <taxon>Thermodesulfobacteriota</taxon>
        <taxon>Desulfuromonadia</taxon>
        <taxon>Desulfuromonadales</taxon>
        <taxon>Geoalkalibacteraceae</taxon>
        <taxon>Geoalkalibacter</taxon>
    </lineage>
</organism>
<name>A0A1G9TIP2_9BACT</name>
<feature type="chain" id="PRO_5010377454" evidence="1">
    <location>
        <begin position="26"/>
        <end position="201"/>
    </location>
</feature>
<reference evidence="2 3" key="1">
    <citation type="submission" date="2016-10" db="EMBL/GenBank/DDBJ databases">
        <authorList>
            <person name="de Groot N.N."/>
        </authorList>
    </citation>
    <scope>NUCLEOTIDE SEQUENCE [LARGE SCALE GENOMIC DNA]</scope>
    <source>
        <strain evidence="2 3">DSM 17813</strain>
    </source>
</reference>
<dbReference type="Pfam" id="PF06226">
    <property type="entry name" value="DUF1007"/>
    <property type="match status" value="1"/>
</dbReference>
<dbReference type="RefSeq" id="WP_052446369.1">
    <property type="nucleotide sequence ID" value="NZ_FNGU01000006.1"/>
</dbReference>
<dbReference type="OrthoDB" id="1679673at2"/>
<accession>A0A1G9TIP2</accession>
<sequence length="201" mass="23434">MHKIKVFSFWPLLLLLLALPLPAAAHPHVWVDYSVTVVFNEQGLEGFRLQWTFDEIFSEQIREIAELQGNAPTPEQAARIKAELFDNLRNYQYFSQVWIDGQEFRVQFVRDFQVRFTNNQAVYEFFVPCTVAAIATPKSVRFMARDPEIFVDFTWHRGQPVQVEQPANLRVVHELREDSSSELFGTLFAPRALHLEFMKAS</sequence>
<dbReference type="Proteomes" id="UP000182146">
    <property type="component" value="Unassembled WGS sequence"/>
</dbReference>
<evidence type="ECO:0000313" key="3">
    <source>
        <dbReference type="Proteomes" id="UP000182146"/>
    </source>
</evidence>